<dbReference type="SMART" id="SM00248">
    <property type="entry name" value="ANK"/>
    <property type="match status" value="18"/>
</dbReference>
<feature type="compositionally biased region" description="Basic and acidic residues" evidence="4">
    <location>
        <begin position="991"/>
        <end position="1001"/>
    </location>
</feature>
<dbReference type="InterPro" id="IPR002110">
    <property type="entry name" value="Ankyrin_rpt"/>
</dbReference>
<keyword evidence="6" id="KW-1185">Reference proteome</keyword>
<reference evidence="5 6" key="1">
    <citation type="journal article" date="2021" name="Elife">
        <title>Chloroplast acquisition without the gene transfer in kleptoplastic sea slugs, Plakobranchus ocellatus.</title>
        <authorList>
            <person name="Maeda T."/>
            <person name="Takahashi S."/>
            <person name="Yoshida T."/>
            <person name="Shimamura S."/>
            <person name="Takaki Y."/>
            <person name="Nagai Y."/>
            <person name="Toyoda A."/>
            <person name="Suzuki Y."/>
            <person name="Arimoto A."/>
            <person name="Ishii H."/>
            <person name="Satoh N."/>
            <person name="Nishiyama T."/>
            <person name="Hasebe M."/>
            <person name="Maruyama T."/>
            <person name="Minagawa J."/>
            <person name="Obokata J."/>
            <person name="Shigenobu S."/>
        </authorList>
    </citation>
    <scope>NUCLEOTIDE SEQUENCE [LARGE SCALE GENOMIC DNA]</scope>
</reference>
<evidence type="ECO:0000256" key="3">
    <source>
        <dbReference type="PROSITE-ProRule" id="PRU00023"/>
    </source>
</evidence>
<dbReference type="GO" id="GO:0000502">
    <property type="term" value="C:proteasome complex"/>
    <property type="evidence" value="ECO:0007669"/>
    <property type="project" value="UniProtKB-KW"/>
</dbReference>
<feature type="repeat" description="ANK" evidence="3">
    <location>
        <begin position="3133"/>
        <end position="3165"/>
    </location>
</feature>
<protein>
    <submittedName>
        <fullName evidence="5">26S proteasome non-ATPase regulatory subunit 10</fullName>
    </submittedName>
</protein>
<comment type="caution">
    <text evidence="5">The sequence shown here is derived from an EMBL/GenBank/DDBJ whole genome shotgun (WGS) entry which is preliminary data.</text>
</comment>
<dbReference type="Gene3D" id="2.60.220.30">
    <property type="match status" value="1"/>
</dbReference>
<keyword evidence="5" id="KW-0647">Proteasome</keyword>
<organism evidence="5 6">
    <name type="scientific">Elysia marginata</name>
    <dbReference type="NCBI Taxonomy" id="1093978"/>
    <lineage>
        <taxon>Eukaryota</taxon>
        <taxon>Metazoa</taxon>
        <taxon>Spiralia</taxon>
        <taxon>Lophotrochozoa</taxon>
        <taxon>Mollusca</taxon>
        <taxon>Gastropoda</taxon>
        <taxon>Heterobranchia</taxon>
        <taxon>Euthyneura</taxon>
        <taxon>Panpulmonata</taxon>
        <taxon>Sacoglossa</taxon>
        <taxon>Placobranchoidea</taxon>
        <taxon>Plakobranchidae</taxon>
        <taxon>Elysia</taxon>
    </lineage>
</organism>
<evidence type="ECO:0000256" key="1">
    <source>
        <dbReference type="ARBA" id="ARBA00022737"/>
    </source>
</evidence>
<accession>A0AAV4EBT4</accession>
<feature type="region of interest" description="Disordered" evidence="4">
    <location>
        <begin position="2729"/>
        <end position="2804"/>
    </location>
</feature>
<dbReference type="PROSITE" id="PS50088">
    <property type="entry name" value="ANK_REPEAT"/>
    <property type="match status" value="4"/>
</dbReference>
<feature type="compositionally biased region" description="Basic and acidic residues" evidence="4">
    <location>
        <begin position="2745"/>
        <end position="2754"/>
    </location>
</feature>
<evidence type="ECO:0000256" key="2">
    <source>
        <dbReference type="ARBA" id="ARBA00023043"/>
    </source>
</evidence>
<dbReference type="SUPFAM" id="SSF48403">
    <property type="entry name" value="Ankyrin repeat"/>
    <property type="match status" value="5"/>
</dbReference>
<feature type="region of interest" description="Disordered" evidence="4">
    <location>
        <begin position="1028"/>
        <end position="1052"/>
    </location>
</feature>
<dbReference type="PROSITE" id="PS50297">
    <property type="entry name" value="ANK_REP_REGION"/>
    <property type="match status" value="4"/>
</dbReference>
<keyword evidence="2 3" id="KW-0040">ANK repeat</keyword>
<dbReference type="InterPro" id="IPR036770">
    <property type="entry name" value="Ankyrin_rpt-contain_sf"/>
</dbReference>
<dbReference type="EMBL" id="BMAT01003588">
    <property type="protein sequence ID" value="GFR58119.1"/>
    <property type="molecule type" value="Genomic_DNA"/>
</dbReference>
<proteinExistence type="predicted"/>
<gene>
    <name evidence="5" type="ORF">ElyMa_001760600</name>
</gene>
<feature type="compositionally biased region" description="Polar residues" evidence="4">
    <location>
        <begin position="2756"/>
        <end position="2784"/>
    </location>
</feature>
<sequence length="3657" mass="407655">WSHLCKAPSSDAAESNKRPKIVTAVKRANGNGETNNKKQFRYTSFKLPFWSACEAKPSVSPLDVAIIKQKHSLIPKILEAFPEFGRSERTACFAAKNLNLGALKALHSAINFSKEVFTNLLHVAMLQTPVSDEDKKRQVKTVGFLLRMGASPNYIPGKGAYDMSIFTALEMKLFYFMPLELAALSSNTEIVDMLLEYGASASICFAVHIAATLGNIDMMQKLLPLWREGRWKSYIKGFQGDANELVRVCTLESGLVQAVCASRKCSLELLKLVKDDEKGVFCCKKVLTHHMVVQIRPQICQMTSPTLMNRILYKHAEDVKRGEAICQHLYVTNLLLCSVKHLPPSTVDALASFLTDSDCYTGEIRVSKKSNIHVVCEAFVVAVKRRMWLTVESLLKRSGNTLWKCLISAHHTCHKYAYAEWGGEGYPCLSQGMLSVMRVMPLYLLKIFFDLGKSVMGRHDVSGIKDKITVVVCENIQSETTKPANVETVAPEKTQESSAIKEVILFYIRIIHSTKDMKGRLLVLSKLAVLFPDTFPVSVETIRYSPHRYNWLSSVVLEPYVKQSLDGRSTCRVIKQLRLEALELRLWTLITNMPSRDVAAVQERGLTLLHVACLQNDLKLANACLSMVLPQDVNAADSTGIRPMDVAACRGNLKMLELLASHGGTGGPSVLIAACVGKGYLAGLQGAAAAKEKDSEQLQKSKSATVHWLFKNLRKKLNLGYRHPGHGSMFDVMLVRNSWALLQWTVENAGAEACAAVMARSHHLDKLALAPEELLKSIGHSYSLILEKMSVDSWRRFLLALSAFPLSSMAEYMLKKASALKVLANHSSVVKVLSYKGPHGESVLSNACRCGNSSLVKTIVTTAGSAELSRKDVIAIIDTPDKSGRTPLWYSLAFRFWKIAEFLIVNGAQSPLKRSVPGLYNKRLFEELAQRMSLPSAPTSRALVQQAQLRRSNSSQMSEIVSPAAVIFRDLYLEDLSTVDTKFQGTGPKTKQADKKVEATKTSKKLQRPKPAGQEMKLVQDDMESVGHLLSPRTPRSARTVRPGLHAESQDSVVVTMSPRRHYPDDDEDVNLANENIRKKKRVRYLLSLLHFANINHGSLLHAACSYGNALLLKGITSSALWSDHRSDRKIYSPFIYALANNCTEVVEFCLENNLGPFESDPFVDVLCFVIMNRCGFEPSHKSLKKLLNRFTIAKETIRGIKLMILPRTQGMLRLWRRGVRLDAQKNAFSDEFITDMIKLAVHHNKGNVSGRLFMTMAVTGRSMLLNAILSSVEDPLKLVDAFKEKLVHNATIVDLMFLLAPSRLTQELKEYQWAERVQILNSISEFVRLEIAARTLSAAVKKNLIPMLELVVKDHTRNGQPLHPPELWYDAIFKATIKGDLNFINTICMAEINTKPQAIQAAMLKALCLSCLKRQRAIANRLLLFKMPLNYRVDAVTTRFPNMPRLTLECAIEGGDSVIASLILQTMEETGMCPKPDDILSCIALAFDRGMEAIVDNLLKFAHTASPALVTLKICHMLFLSSARRGNGMICAKFINLPDFNVVAMDSDGFTALHYACMHGKSSLAREIIAVSDKAVQMASPEGWTPLDLARAFGHVEMAMELISYFGAVQGSGFGIIVSQSWLRRLLNVNAIMEEGESRTLNPARANIRGMDIISLVRQGNDKAARSLMEVAQESIVACVLFAYDRFPLLHLCARTGCTRTLSILIQLISAQQKMDIKEYMLKEVKRKIPLCVAVENVNVECVRMLAGVFLPVEWRYKPTGESILHFAARTNNLDIIQILTADASLEFLQVQDKDGLIPAATAIALGNHTIIGSFLQGLRFAEKLHHDHTTTEYWCVLCLLDCCIGWSKIFLTNSEIALNGKGRNIFQRHRTESGFCVYAHNGNTASTGHVLHNIHRWLIKGADHRLREAALATMQYSINGYKSELFLLLSRMTRHEALNYFIKKGGKTDVACYLYEKLSSTLEMSEKILHFINAIAYNREKLVKKILQLSGEEMSIVNYKGDYTALDVAVAFGRKDLLDSVANAFESTSALTSLNFFSKTGSGSSDNGDSLIPLDMRWNLGLSKVGDLSWRKSFDYRQTRLSYVDIFLLKRNTVNSFPQDLLPRDLMPVSVRGRTLEVNHRSMQAALQELGVDDTYLTSLLVSKAVLGRYFTEPDGNSEHWKAVTKIILHCATPSTNQGARMDLQHKDLNDIVLVRKDPNATQGELKLQVITAEFPEPLTRFRDTRASVTDIVLPSVQEQIRSELYGLEVEVTVDWNTIDTPNTRVSQKQLLQALVGTTSVGQLAGLSSTVSLLAQTLNDIEVLYNRDTVENMVSVLEPIHEIQVKYLRALPKTTDVISVPHDGRIVWHFAIEDGRPRYNTALFALSTLVQMFHTVALSLHHSVQAFRVPNILKKNKIRSPRHQKAHRRESELTALKKKDPISLKVKWKSFMFLTRLKTLMHFVEHAITPQMVFIGAQYNGMMRLDLNVSEVVIQSVTTDDEAGIRFKDGALYVSFHSFAVTHKPHAVSEIDALKVFNELEVANLSRKWRTASVNVTGGRHRAVNALLDKVGFPIELPMQHQSPQQSQFLVFHRPKKDKPYEFVSMTKVKLLKQSRSSVAGVWQKISTSNIYETLRHPKLDRGQVLVISDKVFLMTSPAFVENFLGSLPEAVSVGFSSGNTRTKYISFDDVLVKPFDLHGCPPAKYVSPVVRGPLTVENYNFLSWQIGLQHGFNVVFESIIPRKRRPHPQDACEITTEGDLQQDNKDDKEETPSNEQSHVQSVTNQASSLKGTVKSQGNKQLPTDIVQKDDSITGQPIKVPSPSPPIPTQVYVEYATYKTLLEVMDAKLYDSEDRMIISSLFSNIGTISVGAEIPSSCLELVQGEAFDECADVYLLSDRDVHVFPLGPLWQGDTAGSSYRQSLLVALCNMFLQQTKSRVSSVLAQNLNRTIDPSDIKFKDRVTSAEQVSSLSGTHASVKVLEKAINRILGNSSAGTRKLKMNLTGVEFSEHKAGPMVSFDSGVLRCPIFRKGSKIDQRAMDRAFLFAVDEEGGRELMGGFLPEGGDGQPREVELTMGFEDLFSVTSSERRVHLSKKENVLEKQRIAKHQSEDSNVIEKAIKRLFAGVEIGRTADIVDSLDLGANVNSVNDNSETPLVVAAKSRNYTIIDLLLTRGAAPNTADSLGVSPLHYEAGQGDVEAVKLMLSYGANPNAEDFMGRTPLHYAVVGSHLETVDLLVFCGADSSVVNKDGESPKALAQSREIRAALLETDLIIKGIKSQNVAIEHLTLQADVVYRLADTRLVIRTPSGMGLAKTSLMVRRVVPEYSFYGPQPSDRELLLSDIYDFRISGAYVEEPLLLQIPVYSRAEQYEDVFVKTDKGIYSTPVRIARMVDANKEPHWICHARVCLYGIRSISLVARPRLERFLVPESGADLRSVIDPMVRIQFRQGAVTEETEVTFQVTSKPSYEEEEYDSILSMSHFFEIASNTMKPLQNDLLVSLPLPENYLGHGILHVLMRKQGEDPAQNATEEWVELLRNPDYASDAVILRLSTYGQICLMERNPQYPVRSDLGPAGEVVNMVSSLHIKTRRREFSTCFLAMARPKPGAGPGVAEVVVECVVSSRVHARLHHWGTEGYVDLKPSHTMEFATIPRQAFVIKTGGRCAIKGLPLPPLQVR</sequence>
<feature type="repeat" description="ANK" evidence="3">
    <location>
        <begin position="1761"/>
        <end position="1781"/>
    </location>
</feature>
<dbReference type="PANTHER" id="PTHR24198">
    <property type="entry name" value="ANKYRIN REPEAT AND PROTEIN KINASE DOMAIN-CONTAINING PROTEIN"/>
    <property type="match status" value="1"/>
</dbReference>
<keyword evidence="1" id="KW-0677">Repeat</keyword>
<feature type="region of interest" description="Disordered" evidence="4">
    <location>
        <begin position="984"/>
        <end position="1013"/>
    </location>
</feature>
<dbReference type="Proteomes" id="UP000762676">
    <property type="component" value="Unassembled WGS sequence"/>
</dbReference>
<feature type="repeat" description="ANK" evidence="3">
    <location>
        <begin position="3166"/>
        <end position="3198"/>
    </location>
</feature>
<name>A0AAV4EBT4_9GAST</name>
<dbReference type="Pfam" id="PF12796">
    <property type="entry name" value="Ank_2"/>
    <property type="match status" value="3"/>
</dbReference>
<evidence type="ECO:0000256" key="4">
    <source>
        <dbReference type="SAM" id="MobiDB-lite"/>
    </source>
</evidence>
<feature type="non-terminal residue" evidence="5">
    <location>
        <position position="1"/>
    </location>
</feature>
<dbReference type="Gene3D" id="1.25.40.20">
    <property type="entry name" value="Ankyrin repeat-containing domain"/>
    <property type="match status" value="6"/>
</dbReference>
<dbReference type="PANTHER" id="PTHR24198:SF165">
    <property type="entry name" value="ANKYRIN REPEAT-CONTAINING PROTEIN-RELATED"/>
    <property type="match status" value="1"/>
</dbReference>
<evidence type="ECO:0000313" key="6">
    <source>
        <dbReference type="Proteomes" id="UP000762676"/>
    </source>
</evidence>
<feature type="repeat" description="ANK" evidence="3">
    <location>
        <begin position="3199"/>
        <end position="3231"/>
    </location>
</feature>
<evidence type="ECO:0000313" key="5">
    <source>
        <dbReference type="EMBL" id="GFR58119.1"/>
    </source>
</evidence>